<protein>
    <submittedName>
        <fullName evidence="3">Recombinase family protein</fullName>
    </submittedName>
</protein>
<dbReference type="Proteomes" id="UP000262621">
    <property type="component" value="Unassembled WGS sequence"/>
</dbReference>
<keyword evidence="4" id="KW-1185">Reference proteome</keyword>
<dbReference type="InterPro" id="IPR036162">
    <property type="entry name" value="Resolvase-like_N_sf"/>
</dbReference>
<dbReference type="AlphaFoldDB" id="A0A372FWC8"/>
<dbReference type="Pfam" id="PF00239">
    <property type="entry name" value="Resolvase"/>
    <property type="match status" value="1"/>
</dbReference>
<proteinExistence type="predicted"/>
<dbReference type="PROSITE" id="PS51737">
    <property type="entry name" value="RECOMBINASE_DNA_BIND"/>
    <property type="match status" value="1"/>
</dbReference>
<reference evidence="3 4" key="1">
    <citation type="submission" date="2018-08" db="EMBL/GenBank/DDBJ databases">
        <title>Verrucosispora craniellae sp. nov., isolated from a marine sponge in the South China Sea.</title>
        <authorList>
            <person name="Li L."/>
            <person name="Lin H.W."/>
        </authorList>
    </citation>
    <scope>NUCLEOTIDE SEQUENCE [LARGE SCALE GENOMIC DNA]</scope>
    <source>
        <strain evidence="3 4">LHW63014</strain>
    </source>
</reference>
<dbReference type="PANTHER" id="PTHR30461">
    <property type="entry name" value="DNA-INVERTASE FROM LAMBDOID PROPHAGE"/>
    <property type="match status" value="1"/>
</dbReference>
<dbReference type="EMBL" id="QVFU01000020">
    <property type="protein sequence ID" value="RFS45043.1"/>
    <property type="molecule type" value="Genomic_DNA"/>
</dbReference>
<feature type="region of interest" description="Disordered" evidence="1">
    <location>
        <begin position="511"/>
        <end position="532"/>
    </location>
</feature>
<dbReference type="PANTHER" id="PTHR30461:SF23">
    <property type="entry name" value="DNA RECOMBINASE-RELATED"/>
    <property type="match status" value="1"/>
</dbReference>
<organism evidence="3 4">
    <name type="scientific">Micromonospora craniellae</name>
    <dbReference type="NCBI Taxonomy" id="2294034"/>
    <lineage>
        <taxon>Bacteria</taxon>
        <taxon>Bacillati</taxon>
        <taxon>Actinomycetota</taxon>
        <taxon>Actinomycetes</taxon>
        <taxon>Micromonosporales</taxon>
        <taxon>Micromonosporaceae</taxon>
        <taxon>Micromonospora</taxon>
    </lineage>
</organism>
<dbReference type="GO" id="GO:0000150">
    <property type="term" value="F:DNA strand exchange activity"/>
    <property type="evidence" value="ECO:0007669"/>
    <property type="project" value="InterPro"/>
</dbReference>
<name>A0A372FWC8_9ACTN</name>
<dbReference type="Gene3D" id="3.40.50.1390">
    <property type="entry name" value="Resolvase, N-terminal catalytic domain"/>
    <property type="match status" value="1"/>
</dbReference>
<dbReference type="InterPro" id="IPR038109">
    <property type="entry name" value="DNA_bind_recomb_sf"/>
</dbReference>
<dbReference type="CDD" id="cd00338">
    <property type="entry name" value="Ser_Recombinase"/>
    <property type="match status" value="1"/>
</dbReference>
<dbReference type="OrthoDB" id="4500247at2"/>
<dbReference type="Gene3D" id="3.90.1750.20">
    <property type="entry name" value="Putative Large Serine Recombinase, Chain B, Domain 2"/>
    <property type="match status" value="1"/>
</dbReference>
<dbReference type="SMART" id="SM00857">
    <property type="entry name" value="Resolvase"/>
    <property type="match status" value="1"/>
</dbReference>
<evidence type="ECO:0000256" key="1">
    <source>
        <dbReference type="SAM" id="MobiDB-lite"/>
    </source>
</evidence>
<dbReference type="InterPro" id="IPR006119">
    <property type="entry name" value="Resolv_N"/>
</dbReference>
<dbReference type="SUPFAM" id="SSF53041">
    <property type="entry name" value="Resolvase-like"/>
    <property type="match status" value="1"/>
</dbReference>
<dbReference type="GO" id="GO:0003677">
    <property type="term" value="F:DNA binding"/>
    <property type="evidence" value="ECO:0007669"/>
    <property type="project" value="InterPro"/>
</dbReference>
<sequence>MGIDTPPTVVDLYLRLSDLRVEDLNSDGESKGLVEHERLLRDRAGQLGWTVGEVIVENDMVNGKPKPASAFKRRKIRLPDGSTVLRVIRPGFTRLLDRVRQRRSQAVLAVDLDRTVRDPRDLEDMIDVVQETGANAQSLSGSLRFTDGGTDSEITLARVMVTMANKASRDTGRRVRGERLRQAMHGQWGGGRRPFGFCGGPPPVGAGDPGRYVCPWHGGRDCQSGVTRVEVEAAVIEDCSQRLLQGASLRSLAAELRAGSVSTVSGAAWSAEGLRDILLRPRNAGFMVYGGNILEGVVAPWKPIVDPAVFFAVRDLLTDPSRRVGPGAAPRWVGSGIYRCGVCTPPGVETGRAVTVHVTVAGRAPRYTCKARNHLARNQAHVDAAVFAHVVYAVTHPRAFELLAEPAPQVDVEGLRAQRAAIQQRVKRILADELRGLETREYARDARREAAAMVAEIDAQLHANVGSDPLSPLVNAPDPVTAWRDAPLADKRVVIDRLMTVTILPSGRKGRGFDPTTVRIEPKHGLGAPTLG</sequence>
<dbReference type="InterPro" id="IPR050639">
    <property type="entry name" value="SSR_resolvase"/>
</dbReference>
<evidence type="ECO:0000313" key="4">
    <source>
        <dbReference type="Proteomes" id="UP000262621"/>
    </source>
</evidence>
<evidence type="ECO:0000313" key="3">
    <source>
        <dbReference type="EMBL" id="RFS45043.1"/>
    </source>
</evidence>
<dbReference type="InterPro" id="IPR011109">
    <property type="entry name" value="DNA_bind_recombinase_dom"/>
</dbReference>
<evidence type="ECO:0000259" key="2">
    <source>
        <dbReference type="PROSITE" id="PS51737"/>
    </source>
</evidence>
<feature type="domain" description="Recombinase" evidence="2">
    <location>
        <begin position="215"/>
        <end position="323"/>
    </location>
</feature>
<accession>A0A372FWC8</accession>
<comment type="caution">
    <text evidence="3">The sequence shown here is derived from an EMBL/GenBank/DDBJ whole genome shotgun (WGS) entry which is preliminary data.</text>
</comment>
<gene>
    <name evidence="3" type="ORF">D0Q02_18605</name>
</gene>
<dbReference type="Pfam" id="PF07508">
    <property type="entry name" value="Recombinase"/>
    <property type="match status" value="1"/>
</dbReference>